<reference evidence="3 4" key="1">
    <citation type="submission" date="2024-01" db="EMBL/GenBank/DDBJ databases">
        <title>A telomere-to-telomere, gap-free genome of sweet tea (Lithocarpus litseifolius).</title>
        <authorList>
            <person name="Zhou J."/>
        </authorList>
    </citation>
    <scope>NUCLEOTIDE SEQUENCE [LARGE SCALE GENOMIC DNA]</scope>
    <source>
        <strain evidence="3">Zhou-2022a</strain>
        <tissue evidence="3">Leaf</tissue>
    </source>
</reference>
<feature type="compositionally biased region" description="Polar residues" evidence="1">
    <location>
        <begin position="703"/>
        <end position="721"/>
    </location>
</feature>
<dbReference type="AlphaFoldDB" id="A0AAW2DN95"/>
<dbReference type="Proteomes" id="UP001459277">
    <property type="component" value="Unassembled WGS sequence"/>
</dbReference>
<feature type="region of interest" description="Disordered" evidence="1">
    <location>
        <begin position="296"/>
        <end position="319"/>
    </location>
</feature>
<feature type="compositionally biased region" description="Polar residues" evidence="1">
    <location>
        <begin position="682"/>
        <end position="696"/>
    </location>
</feature>
<organism evidence="3 4">
    <name type="scientific">Lithocarpus litseifolius</name>
    <dbReference type="NCBI Taxonomy" id="425828"/>
    <lineage>
        <taxon>Eukaryota</taxon>
        <taxon>Viridiplantae</taxon>
        <taxon>Streptophyta</taxon>
        <taxon>Embryophyta</taxon>
        <taxon>Tracheophyta</taxon>
        <taxon>Spermatophyta</taxon>
        <taxon>Magnoliopsida</taxon>
        <taxon>eudicotyledons</taxon>
        <taxon>Gunneridae</taxon>
        <taxon>Pentapetalae</taxon>
        <taxon>rosids</taxon>
        <taxon>fabids</taxon>
        <taxon>Fagales</taxon>
        <taxon>Fagaceae</taxon>
        <taxon>Lithocarpus</taxon>
    </lineage>
</organism>
<sequence length="721" mass="78368">MSEEHVRFHVVAEESTVNFSIIARANHGKSTLADKPLKLTGTINRRHGQPQYLQKLQFFTTKPYACEPSSLPKYPPSKEMDAKLRDEEARRRLRATRKANPDGVRRSRQCDRAMRGIPTPKENAELQTNLHCLVPFNGTGEVLGFLFTYILLLIIVLVSYVKFINCVDPFHEVKSKREKKKESKDIRDSRSRSANNTSNRGGRGSADRYVGHGGSSQFSSTAEDGISSVAANLQQLDLQKQDREAPLEEDNPPVIIPNHLQLHTPDCLNLSFGSFGSGTGAAFSGSGSFATRPLTSDLEETSSAADVTSIGHSDSRNPEYYGDEHLNTTSDGNLVHRTGGGTVNYDSPSVSQPEALKQEATEVAQGNQYAFPSSAADFTYENTQQFNNAFTHPQTSSPMQSLAALSSVMQQAYTNSLPSSLLASSVQTAREDFAYSPFPVTQSMPTKYSNVASFLAVPPCLCQSAVLVMMQLETAALRAGSISTPQPTQTLPGAGVATGPALPQHLAVHPYSQPTLPLGHFANMISYPFLPQSYTYMPSAYQQGFAGNSTYHQSLAAMLPQYKNSVSVSSLPQSAAIPSGYAFGSSTSIPGGNFPLNPTAAPTGTTVGYDDVLSSQFKDSNHLISLQQNDNSAMWVHGPGSRTVSALPSTYYSFQGQNQQPSGYRQGQQPSQHFSYPNYYHSQTGGLSMEHQQQNPRDAASLGASQGQPPKQSQQIWQNSY</sequence>
<dbReference type="PANTHER" id="PTHR46445">
    <property type="entry name" value="RNA POLYMERASE II DEGRADATION FACTOR-LIKE PROTEIN (DUF1296)"/>
    <property type="match status" value="1"/>
</dbReference>
<protein>
    <submittedName>
        <fullName evidence="3">Uncharacterized protein</fullName>
    </submittedName>
</protein>
<feature type="compositionally biased region" description="Basic and acidic residues" evidence="1">
    <location>
        <begin position="174"/>
        <end position="191"/>
    </location>
</feature>
<gene>
    <name evidence="3" type="ORF">SO802_006672</name>
</gene>
<feature type="transmembrane region" description="Helical" evidence="2">
    <location>
        <begin position="142"/>
        <end position="161"/>
    </location>
</feature>
<keyword evidence="4" id="KW-1185">Reference proteome</keyword>
<evidence type="ECO:0000256" key="1">
    <source>
        <dbReference type="SAM" id="MobiDB-lite"/>
    </source>
</evidence>
<evidence type="ECO:0000256" key="2">
    <source>
        <dbReference type="SAM" id="Phobius"/>
    </source>
</evidence>
<keyword evidence="2" id="KW-0812">Transmembrane</keyword>
<feature type="region of interest" description="Disordered" evidence="1">
    <location>
        <begin position="682"/>
        <end position="721"/>
    </location>
</feature>
<proteinExistence type="predicted"/>
<keyword evidence="2" id="KW-1133">Transmembrane helix</keyword>
<dbReference type="EMBL" id="JAZDWU010000002">
    <property type="protein sequence ID" value="KAL0011564.1"/>
    <property type="molecule type" value="Genomic_DNA"/>
</dbReference>
<feature type="compositionally biased region" description="Polar residues" evidence="1">
    <location>
        <begin position="301"/>
        <end position="312"/>
    </location>
</feature>
<comment type="caution">
    <text evidence="3">The sequence shown here is derived from an EMBL/GenBank/DDBJ whole genome shotgun (WGS) entry which is preliminary data.</text>
</comment>
<dbReference type="PANTHER" id="PTHR46445:SF3">
    <property type="entry name" value="RNA POLYMERASE II DEGRADATION FACTOR-LIKE PROTEIN (DUF1296)-RELATED"/>
    <property type="match status" value="1"/>
</dbReference>
<dbReference type="Gene3D" id="3.40.50.300">
    <property type="entry name" value="P-loop containing nucleotide triphosphate hydrolases"/>
    <property type="match status" value="1"/>
</dbReference>
<evidence type="ECO:0000313" key="4">
    <source>
        <dbReference type="Proteomes" id="UP001459277"/>
    </source>
</evidence>
<keyword evidence="2" id="KW-0472">Membrane</keyword>
<evidence type="ECO:0000313" key="3">
    <source>
        <dbReference type="EMBL" id="KAL0011564.1"/>
    </source>
</evidence>
<name>A0AAW2DN95_9ROSI</name>
<accession>A0AAW2DN95</accession>
<dbReference type="InterPro" id="IPR027417">
    <property type="entry name" value="P-loop_NTPase"/>
</dbReference>
<feature type="region of interest" description="Disordered" evidence="1">
    <location>
        <begin position="174"/>
        <end position="221"/>
    </location>
</feature>